<reference evidence="5 6" key="1">
    <citation type="submission" date="2020-04" db="EMBL/GenBank/DDBJ databases">
        <authorList>
            <person name="Basu S."/>
            <person name="Maruthanayagam V."/>
            <person name="Chakraborty S."/>
            <person name="Pramanik A."/>
            <person name="Mukherjee J."/>
            <person name="Brink B."/>
        </authorList>
    </citation>
    <scope>NUCLEOTIDE SEQUENCE [LARGE SCALE GENOMIC DNA]</scope>
    <source>
        <strain evidence="5 6">AP17</strain>
    </source>
</reference>
<dbReference type="InterPro" id="IPR050469">
    <property type="entry name" value="Diguanylate_Cyclase"/>
</dbReference>
<dbReference type="Gene3D" id="3.40.50.2300">
    <property type="match status" value="1"/>
</dbReference>
<keyword evidence="1" id="KW-0597">Phosphoprotein</keyword>
<dbReference type="FunFam" id="3.30.70.270:FF:000001">
    <property type="entry name" value="Diguanylate cyclase domain protein"/>
    <property type="match status" value="1"/>
</dbReference>
<keyword evidence="6" id="KW-1185">Reference proteome</keyword>
<dbReference type="SUPFAM" id="SSF55073">
    <property type="entry name" value="Nucleotide cyclase"/>
    <property type="match status" value="1"/>
</dbReference>
<dbReference type="InterPro" id="IPR011006">
    <property type="entry name" value="CheY-like_superfamily"/>
</dbReference>
<accession>A0A6H1U0K4</accession>
<dbReference type="SMART" id="SM00448">
    <property type="entry name" value="REC"/>
    <property type="match status" value="1"/>
</dbReference>
<keyword evidence="2" id="KW-0175">Coiled coil</keyword>
<dbReference type="RefSeq" id="WP_168570541.1">
    <property type="nucleotide sequence ID" value="NZ_CP051167.1"/>
</dbReference>
<gene>
    <name evidence="5" type="ORF">HCG48_18870</name>
</gene>
<dbReference type="InterPro" id="IPR001789">
    <property type="entry name" value="Sig_transdc_resp-reg_receiver"/>
</dbReference>
<evidence type="ECO:0000256" key="1">
    <source>
        <dbReference type="PROSITE-ProRule" id="PRU00169"/>
    </source>
</evidence>
<dbReference type="InterPro" id="IPR043128">
    <property type="entry name" value="Rev_trsase/Diguanyl_cyclase"/>
</dbReference>
<feature type="coiled-coil region" evidence="2">
    <location>
        <begin position="127"/>
        <end position="171"/>
    </location>
</feature>
<dbReference type="PANTHER" id="PTHR45138">
    <property type="entry name" value="REGULATORY COMPONENTS OF SENSORY TRANSDUCTION SYSTEM"/>
    <property type="match status" value="1"/>
</dbReference>
<evidence type="ECO:0000259" key="4">
    <source>
        <dbReference type="PROSITE" id="PS50887"/>
    </source>
</evidence>
<evidence type="ECO:0000313" key="6">
    <source>
        <dbReference type="Proteomes" id="UP000500857"/>
    </source>
</evidence>
<dbReference type="GO" id="GO:0005886">
    <property type="term" value="C:plasma membrane"/>
    <property type="evidence" value="ECO:0007669"/>
    <property type="project" value="TreeGrafter"/>
</dbReference>
<organism evidence="5 6">
    <name type="scientific">Oxynema aestuarii AP17</name>
    <dbReference type="NCBI Taxonomy" id="2064643"/>
    <lineage>
        <taxon>Bacteria</taxon>
        <taxon>Bacillati</taxon>
        <taxon>Cyanobacteriota</taxon>
        <taxon>Cyanophyceae</taxon>
        <taxon>Oscillatoriophycideae</taxon>
        <taxon>Oscillatoriales</taxon>
        <taxon>Oscillatoriaceae</taxon>
        <taxon>Oxynema</taxon>
        <taxon>Oxynema aestuarii</taxon>
    </lineage>
</organism>
<dbReference type="Pfam" id="PF00072">
    <property type="entry name" value="Response_reg"/>
    <property type="match status" value="1"/>
</dbReference>
<protein>
    <submittedName>
        <fullName evidence="5">PleD family two-component system response regulator</fullName>
    </submittedName>
</protein>
<dbReference type="PROSITE" id="PS50110">
    <property type="entry name" value="RESPONSE_REGULATORY"/>
    <property type="match status" value="1"/>
</dbReference>
<dbReference type="Pfam" id="PF00990">
    <property type="entry name" value="GGDEF"/>
    <property type="match status" value="1"/>
</dbReference>
<dbReference type="SMART" id="SM00267">
    <property type="entry name" value="GGDEF"/>
    <property type="match status" value="1"/>
</dbReference>
<dbReference type="InterPro" id="IPR000160">
    <property type="entry name" value="GGDEF_dom"/>
</dbReference>
<dbReference type="GO" id="GO:0043709">
    <property type="term" value="P:cell adhesion involved in single-species biofilm formation"/>
    <property type="evidence" value="ECO:0007669"/>
    <property type="project" value="TreeGrafter"/>
</dbReference>
<feature type="domain" description="GGDEF" evidence="4">
    <location>
        <begin position="199"/>
        <end position="336"/>
    </location>
</feature>
<name>A0A6H1U0K4_9CYAN</name>
<dbReference type="NCBIfam" id="TIGR00254">
    <property type="entry name" value="GGDEF"/>
    <property type="match status" value="1"/>
</dbReference>
<feature type="modified residue" description="4-aspartylphosphate" evidence="1">
    <location>
        <position position="61"/>
    </location>
</feature>
<sequence length="346" mass="38763">MNRQFYEVTKGNILVVDDRQENLHCLAMMLANDGYEVRKVRTGKMALVAAQAKLPDLILLDIIMPEMDGYQVCRQLKSNPQTEDIPIIFLSALDRPEDKILGFEAGGADYITKPFQILEVLARVKNQLTLKKLQQQLIEQNEKLQREIGDRVRAEIALKKANQELQRLAILDGLTQLANRQRFEEYLQEQWEQLGIRQGPLSVILVDVDDFKAYNDAYGHLAGDECLRKIAGAIAIASNRRADLVARYGGEEFAAILPQTPLSGALQVADAILRDIEQLNLTHEQSSVSTRVTVSLGVATGIPRSEVDPHVLVSEADAALYEAKRTGRNRYCIGRYSYGKNDEKSA</sequence>
<dbReference type="KEGG" id="oxy:HCG48_18870"/>
<dbReference type="SUPFAM" id="SSF52172">
    <property type="entry name" value="CheY-like"/>
    <property type="match status" value="1"/>
</dbReference>
<dbReference type="GO" id="GO:0052621">
    <property type="term" value="F:diguanylate cyclase activity"/>
    <property type="evidence" value="ECO:0007669"/>
    <property type="project" value="TreeGrafter"/>
</dbReference>
<evidence type="ECO:0000313" key="5">
    <source>
        <dbReference type="EMBL" id="QIZ72392.1"/>
    </source>
</evidence>
<dbReference type="PANTHER" id="PTHR45138:SF9">
    <property type="entry name" value="DIGUANYLATE CYCLASE DGCM-RELATED"/>
    <property type="match status" value="1"/>
</dbReference>
<dbReference type="GO" id="GO:0000160">
    <property type="term" value="P:phosphorelay signal transduction system"/>
    <property type="evidence" value="ECO:0007669"/>
    <property type="project" value="InterPro"/>
</dbReference>
<dbReference type="CDD" id="cd01949">
    <property type="entry name" value="GGDEF"/>
    <property type="match status" value="1"/>
</dbReference>
<evidence type="ECO:0000256" key="2">
    <source>
        <dbReference type="SAM" id="Coils"/>
    </source>
</evidence>
<evidence type="ECO:0000259" key="3">
    <source>
        <dbReference type="PROSITE" id="PS50110"/>
    </source>
</evidence>
<proteinExistence type="predicted"/>
<dbReference type="PROSITE" id="PS50887">
    <property type="entry name" value="GGDEF"/>
    <property type="match status" value="1"/>
</dbReference>
<dbReference type="InterPro" id="IPR029787">
    <property type="entry name" value="Nucleotide_cyclase"/>
</dbReference>
<dbReference type="CDD" id="cd19920">
    <property type="entry name" value="REC_PA4781-like"/>
    <property type="match status" value="1"/>
</dbReference>
<dbReference type="GO" id="GO:1902201">
    <property type="term" value="P:negative regulation of bacterial-type flagellum-dependent cell motility"/>
    <property type="evidence" value="ECO:0007669"/>
    <property type="project" value="TreeGrafter"/>
</dbReference>
<dbReference type="Gene3D" id="3.30.70.270">
    <property type="match status" value="1"/>
</dbReference>
<dbReference type="AlphaFoldDB" id="A0A6H1U0K4"/>
<dbReference type="Proteomes" id="UP000500857">
    <property type="component" value="Chromosome"/>
</dbReference>
<dbReference type="EMBL" id="CP051167">
    <property type="protein sequence ID" value="QIZ72392.1"/>
    <property type="molecule type" value="Genomic_DNA"/>
</dbReference>
<feature type="domain" description="Response regulatory" evidence="3">
    <location>
        <begin position="12"/>
        <end position="128"/>
    </location>
</feature>